<organism evidence="3 4">
    <name type="scientific">Pseudomassariella vexata</name>
    <dbReference type="NCBI Taxonomy" id="1141098"/>
    <lineage>
        <taxon>Eukaryota</taxon>
        <taxon>Fungi</taxon>
        <taxon>Dikarya</taxon>
        <taxon>Ascomycota</taxon>
        <taxon>Pezizomycotina</taxon>
        <taxon>Sordariomycetes</taxon>
        <taxon>Xylariomycetidae</taxon>
        <taxon>Amphisphaeriales</taxon>
        <taxon>Pseudomassariaceae</taxon>
        <taxon>Pseudomassariella</taxon>
    </lineage>
</organism>
<sequence length="501" mass="56682">MATDDVVIQRMPLRTSPEDRLNSYNHHSLAPWLENTGYLTPLFLYHRERALDEFNMGRWLSLHVEKHMLRSPLTVLNLSKIQLQELLALVAKTDYGKTIPTDETSLQSLSNEFSLPSEIPRSGFFVRMSHCSPKDADKGDLKPVFTISEALIKIISSKRTVQALLRLLSAPDETDNKIYLFPYHAELDKLSEWRCYIHGNKVAAISQSRFYQPNYPDIPDDTLRRLVQQVKALWDDIGPTFSFNSCVLDVYAEVRKLDFKTRLIEINPWGSHLGSGSLLFHWLDDAELLQPQESSTSTVLRLVASDTASTAANADFSRKEAYRIGRAGIVEDELACLRDRGLVWVLEPSKHRQFMSLPVHDLEPYREAVTTRKAGLAAFMEMYGNEGYSSKSSSCAYRTITLFKATKVPNHQYKDESAPLAPTLTQKVTSNKAAARHYQQPRPQLVAIFGAREATKYEHLVQLPVKNNSTNTIAIRSPNMVTTSFPRRPSDSTSGRPCCTS</sequence>
<comment type="caution">
    <text evidence="3">The sequence shown here is derived from an EMBL/GenBank/DDBJ whole genome shotgun (WGS) entry which is preliminary data.</text>
</comment>
<reference evidence="3 4" key="1">
    <citation type="submission" date="2016-07" db="EMBL/GenBank/DDBJ databases">
        <title>Pervasive Adenine N6-methylation of Active Genes in Fungi.</title>
        <authorList>
            <consortium name="DOE Joint Genome Institute"/>
            <person name="Mondo S.J."/>
            <person name="Dannebaum R.O."/>
            <person name="Kuo R.C."/>
            <person name="Labutti K."/>
            <person name="Haridas S."/>
            <person name="Kuo A."/>
            <person name="Salamov A."/>
            <person name="Ahrendt S.R."/>
            <person name="Lipzen A."/>
            <person name="Sullivan W."/>
            <person name="Andreopoulos W.B."/>
            <person name="Clum A."/>
            <person name="Lindquist E."/>
            <person name="Daum C."/>
            <person name="Ramamoorthy G.K."/>
            <person name="Gryganskyi A."/>
            <person name="Culley D."/>
            <person name="Magnuson J.K."/>
            <person name="James T.Y."/>
            <person name="O'Malley M.A."/>
            <person name="Stajich J.E."/>
            <person name="Spatafora J.W."/>
            <person name="Visel A."/>
            <person name="Grigoriev I.V."/>
        </authorList>
    </citation>
    <scope>NUCLEOTIDE SEQUENCE [LARGE SCALE GENOMIC DNA]</scope>
    <source>
        <strain evidence="3 4">CBS 129021</strain>
    </source>
</reference>
<protein>
    <submittedName>
        <fullName evidence="3">Uncharacterized protein</fullName>
    </submittedName>
</protein>
<name>A0A1Y2EJI9_9PEZI</name>
<evidence type="ECO:0000256" key="1">
    <source>
        <dbReference type="ARBA" id="ARBA00011047"/>
    </source>
</evidence>
<evidence type="ECO:0000313" key="4">
    <source>
        <dbReference type="Proteomes" id="UP000193689"/>
    </source>
</evidence>
<feature type="region of interest" description="Disordered" evidence="2">
    <location>
        <begin position="478"/>
        <end position="501"/>
    </location>
</feature>
<dbReference type="PANTHER" id="PTHR15323:SF6">
    <property type="entry name" value="CELL DIVISION CYCLE PROTEIN 123 HOMOLOG"/>
    <property type="match status" value="1"/>
</dbReference>
<dbReference type="GeneID" id="63779050"/>
<dbReference type="Pfam" id="PF07065">
    <property type="entry name" value="D123"/>
    <property type="match status" value="1"/>
</dbReference>
<dbReference type="PANTHER" id="PTHR15323">
    <property type="entry name" value="D123 PROTEIN"/>
    <property type="match status" value="1"/>
</dbReference>
<dbReference type="RefSeq" id="XP_040721249.1">
    <property type="nucleotide sequence ID" value="XM_040862838.1"/>
</dbReference>
<dbReference type="InterPro" id="IPR009772">
    <property type="entry name" value="CDC123"/>
</dbReference>
<dbReference type="EMBL" id="MCFJ01000001">
    <property type="protein sequence ID" value="ORY71657.1"/>
    <property type="molecule type" value="Genomic_DNA"/>
</dbReference>
<proteinExistence type="inferred from homology"/>
<feature type="compositionally biased region" description="Polar residues" evidence="2">
    <location>
        <begin position="478"/>
        <end position="495"/>
    </location>
</feature>
<dbReference type="AlphaFoldDB" id="A0A1Y2EJI9"/>
<gene>
    <name evidence="3" type="ORF">BCR38DRAFT_470566</name>
</gene>
<evidence type="ECO:0000313" key="3">
    <source>
        <dbReference type="EMBL" id="ORY71657.1"/>
    </source>
</evidence>
<evidence type="ECO:0000256" key="2">
    <source>
        <dbReference type="SAM" id="MobiDB-lite"/>
    </source>
</evidence>
<accession>A0A1Y2EJI9</accession>
<keyword evidence="4" id="KW-1185">Reference proteome</keyword>
<dbReference type="InParanoid" id="A0A1Y2EJI9"/>
<comment type="similarity">
    <text evidence="1">Belongs to the CDC123 family.</text>
</comment>
<dbReference type="GO" id="GO:0005737">
    <property type="term" value="C:cytoplasm"/>
    <property type="evidence" value="ECO:0007669"/>
    <property type="project" value="TreeGrafter"/>
</dbReference>
<dbReference type="OrthoDB" id="360540at2759"/>
<dbReference type="Proteomes" id="UP000193689">
    <property type="component" value="Unassembled WGS sequence"/>
</dbReference>